<reference evidence="2" key="1">
    <citation type="journal article" date="2019" name="Int. J. Syst. Evol. Microbiol.">
        <title>The Global Catalogue of Microorganisms (GCM) 10K type strain sequencing project: providing services to taxonomists for standard genome sequencing and annotation.</title>
        <authorList>
            <consortium name="The Broad Institute Genomics Platform"/>
            <consortium name="The Broad Institute Genome Sequencing Center for Infectious Disease"/>
            <person name="Wu L."/>
            <person name="Ma J."/>
        </authorList>
    </citation>
    <scope>NUCLEOTIDE SEQUENCE [LARGE SCALE GENOMIC DNA]</scope>
    <source>
        <strain evidence="2">KACC 12633</strain>
    </source>
</reference>
<name>A0ABW0Q2L0_9HYPH</name>
<protein>
    <recommendedName>
        <fullName evidence="3">YCII-related domain-containing protein</fullName>
    </recommendedName>
</protein>
<dbReference type="Proteomes" id="UP001596150">
    <property type="component" value="Unassembled WGS sequence"/>
</dbReference>
<comment type="caution">
    <text evidence="1">The sequence shown here is derived from an EMBL/GenBank/DDBJ whole genome shotgun (WGS) entry which is preliminary data.</text>
</comment>
<keyword evidence="2" id="KW-1185">Reference proteome</keyword>
<sequence length="92" mass="10203">MTTSIILAMIRMTPTLRAQAQLLDNGDRQIGGRQIDNPLANLTGDGVIVGDWLVAARVLNDPEYADYFDLLKDCQIRVIDSDVMFLPPSPEE</sequence>
<proteinExistence type="predicted"/>
<evidence type="ECO:0000313" key="1">
    <source>
        <dbReference type="EMBL" id="MFC5519000.1"/>
    </source>
</evidence>
<organism evidence="1 2">
    <name type="scientific">Kaistia terrae</name>
    <dbReference type="NCBI Taxonomy" id="537017"/>
    <lineage>
        <taxon>Bacteria</taxon>
        <taxon>Pseudomonadati</taxon>
        <taxon>Pseudomonadota</taxon>
        <taxon>Alphaproteobacteria</taxon>
        <taxon>Hyphomicrobiales</taxon>
        <taxon>Kaistiaceae</taxon>
        <taxon>Kaistia</taxon>
    </lineage>
</organism>
<evidence type="ECO:0000313" key="2">
    <source>
        <dbReference type="Proteomes" id="UP001596150"/>
    </source>
</evidence>
<dbReference type="RefSeq" id="WP_266346291.1">
    <property type="nucleotide sequence ID" value="NZ_JAPKNH010000015.1"/>
</dbReference>
<accession>A0ABW0Q2L0</accession>
<dbReference type="EMBL" id="JBHSML010000031">
    <property type="protein sequence ID" value="MFC5519000.1"/>
    <property type="molecule type" value="Genomic_DNA"/>
</dbReference>
<evidence type="ECO:0008006" key="3">
    <source>
        <dbReference type="Google" id="ProtNLM"/>
    </source>
</evidence>
<gene>
    <name evidence="1" type="ORF">ACFPP9_24770</name>
</gene>